<dbReference type="PANTHER" id="PTHR43736">
    <property type="entry name" value="ADP-RIBOSE PYROPHOSPHATASE"/>
    <property type="match status" value="1"/>
</dbReference>
<evidence type="ECO:0000313" key="3">
    <source>
        <dbReference type="EMBL" id="HIQ29056.1"/>
    </source>
</evidence>
<dbReference type="PRINTS" id="PR00502">
    <property type="entry name" value="NUDIXFAMILY"/>
</dbReference>
<comment type="caution">
    <text evidence="3">The sequence shown here is derived from an EMBL/GenBank/DDBJ whole genome shotgun (WGS) entry which is preliminary data.</text>
</comment>
<evidence type="ECO:0000259" key="2">
    <source>
        <dbReference type="PROSITE" id="PS51462"/>
    </source>
</evidence>
<gene>
    <name evidence="3" type="ORF">EYH45_00665</name>
</gene>
<dbReference type="Gene3D" id="3.90.79.10">
    <property type="entry name" value="Nucleoside Triphosphate Pyrophosphohydrolase"/>
    <property type="match status" value="1"/>
</dbReference>
<evidence type="ECO:0000256" key="1">
    <source>
        <dbReference type="ARBA" id="ARBA00022801"/>
    </source>
</evidence>
<accession>A0A832ZXC4</accession>
<dbReference type="InterPro" id="IPR020476">
    <property type="entry name" value="Nudix_hydrolase"/>
</dbReference>
<feature type="domain" description="Nudix hydrolase" evidence="2">
    <location>
        <begin position="6"/>
        <end position="139"/>
    </location>
</feature>
<evidence type="ECO:0000313" key="4">
    <source>
        <dbReference type="Proteomes" id="UP000608579"/>
    </source>
</evidence>
<dbReference type="Pfam" id="PF00293">
    <property type="entry name" value="NUDIX"/>
    <property type="match status" value="1"/>
</dbReference>
<organism evidence="3 4">
    <name type="scientific">Caldiarchaeum subterraneum</name>
    <dbReference type="NCBI Taxonomy" id="311458"/>
    <lineage>
        <taxon>Archaea</taxon>
        <taxon>Nitrososphaerota</taxon>
        <taxon>Candidatus Caldarchaeales</taxon>
        <taxon>Candidatus Caldarchaeaceae</taxon>
        <taxon>Candidatus Caldarchaeum</taxon>
    </lineage>
</organism>
<dbReference type="InterPro" id="IPR015797">
    <property type="entry name" value="NUDIX_hydrolase-like_dom_sf"/>
</dbReference>
<proteinExistence type="predicted"/>
<dbReference type="InterPro" id="IPR000086">
    <property type="entry name" value="NUDIX_hydrolase_dom"/>
</dbReference>
<dbReference type="GO" id="GO:0016787">
    <property type="term" value="F:hydrolase activity"/>
    <property type="evidence" value="ECO:0007669"/>
    <property type="project" value="UniProtKB-KW"/>
</dbReference>
<dbReference type="PROSITE" id="PS51462">
    <property type="entry name" value="NUDIX"/>
    <property type="match status" value="1"/>
</dbReference>
<dbReference type="SUPFAM" id="SSF55811">
    <property type="entry name" value="Nudix"/>
    <property type="match status" value="1"/>
</dbReference>
<protein>
    <submittedName>
        <fullName evidence="3">NUDIX domain-containing protein</fullName>
    </submittedName>
</protein>
<reference evidence="3" key="1">
    <citation type="journal article" date="2020" name="ISME J.">
        <title>Gammaproteobacteria mediating utilization of methyl-, sulfur- and petroleum organic compounds in deep ocean hydrothermal plumes.</title>
        <authorList>
            <person name="Zhou Z."/>
            <person name="Liu Y."/>
            <person name="Pan J."/>
            <person name="Cron B.R."/>
            <person name="Toner B.M."/>
            <person name="Anantharaman K."/>
            <person name="Breier J.A."/>
            <person name="Dick G.J."/>
            <person name="Li M."/>
        </authorList>
    </citation>
    <scope>NUCLEOTIDE SEQUENCE</scope>
    <source>
        <strain evidence="3">SZUA-1515</strain>
    </source>
</reference>
<dbReference type="EMBL" id="DQVM01000012">
    <property type="protein sequence ID" value="HIQ29056.1"/>
    <property type="molecule type" value="Genomic_DNA"/>
</dbReference>
<dbReference type="PROSITE" id="PS00893">
    <property type="entry name" value="NUDIX_BOX"/>
    <property type="match status" value="1"/>
</dbReference>
<sequence length="153" mass="17422">MTRSKTPELTVGAFIINRDGDILLVQSPKWSGGCYSIPGGHVEYGESIFRAVRREAYEEVGLRVKPLTLYMVQEVINPREFHESGRHFIFFDVLCKALTTSVRIDNAEITGYVWVKPREALKLRLEKYTKNLLSAYVAYGSRVRGPIVKIATR</sequence>
<dbReference type="PANTHER" id="PTHR43736:SF1">
    <property type="entry name" value="DIHYDRONEOPTERIN TRIPHOSPHATE DIPHOSPHATASE"/>
    <property type="match status" value="1"/>
</dbReference>
<dbReference type="Proteomes" id="UP000608579">
    <property type="component" value="Unassembled WGS sequence"/>
</dbReference>
<dbReference type="AlphaFoldDB" id="A0A832ZXC4"/>
<dbReference type="InterPro" id="IPR020084">
    <property type="entry name" value="NUDIX_hydrolase_CS"/>
</dbReference>
<keyword evidence="1" id="KW-0378">Hydrolase</keyword>
<name>A0A832ZXC4_CALS0</name>